<keyword evidence="3" id="KW-0064">Aspartyl protease</keyword>
<keyword evidence="1" id="KW-0645">Protease</keyword>
<evidence type="ECO:0000256" key="11">
    <source>
        <dbReference type="SAM" id="MobiDB-lite"/>
    </source>
</evidence>
<evidence type="ECO:0000313" key="15">
    <source>
        <dbReference type="Proteomes" id="UP000585474"/>
    </source>
</evidence>
<dbReference type="OrthoDB" id="407598at2759"/>
<keyword evidence="4" id="KW-0378">Hydrolase</keyword>
<keyword evidence="10" id="KW-0233">DNA recombination</keyword>
<keyword evidence="9" id="KW-0238">DNA-binding</keyword>
<keyword evidence="6" id="KW-0229">DNA integration</keyword>
<gene>
    <name evidence="14" type="ORF">Acr_00g0037210</name>
</gene>
<dbReference type="AlphaFoldDB" id="A0A7J0DGS2"/>
<dbReference type="InterPro" id="IPR056924">
    <property type="entry name" value="SH3_Tf2-1"/>
</dbReference>
<evidence type="ECO:0000256" key="5">
    <source>
        <dbReference type="ARBA" id="ARBA00022842"/>
    </source>
</evidence>
<dbReference type="GO" id="GO:0015074">
    <property type="term" value="P:DNA integration"/>
    <property type="evidence" value="ECO:0007669"/>
    <property type="project" value="UniProtKB-KW"/>
</dbReference>
<dbReference type="Proteomes" id="UP000585474">
    <property type="component" value="Unassembled WGS sequence"/>
</dbReference>
<dbReference type="GO" id="GO:0003964">
    <property type="term" value="F:RNA-directed DNA polymerase activity"/>
    <property type="evidence" value="ECO:0007669"/>
    <property type="project" value="UniProtKB-KW"/>
</dbReference>
<evidence type="ECO:0000256" key="3">
    <source>
        <dbReference type="ARBA" id="ARBA00022750"/>
    </source>
</evidence>
<dbReference type="PANTHER" id="PTHR37984">
    <property type="entry name" value="PROTEIN CBG26694"/>
    <property type="match status" value="1"/>
</dbReference>
<feature type="domain" description="Integrase zinc-binding" evidence="12">
    <location>
        <begin position="41"/>
        <end position="78"/>
    </location>
</feature>
<name>A0A7J0DGS2_9ERIC</name>
<evidence type="ECO:0000256" key="10">
    <source>
        <dbReference type="ARBA" id="ARBA00023172"/>
    </source>
</evidence>
<dbReference type="InterPro" id="IPR041588">
    <property type="entry name" value="Integrase_H2C2"/>
</dbReference>
<reference evidence="15" key="1">
    <citation type="submission" date="2019-07" db="EMBL/GenBank/DDBJ databases">
        <title>De Novo Assembly of kiwifruit Actinidia rufa.</title>
        <authorList>
            <person name="Sugita-Konishi S."/>
            <person name="Sato K."/>
            <person name="Mori E."/>
            <person name="Abe Y."/>
            <person name="Kisaki G."/>
            <person name="Hamano K."/>
            <person name="Suezawa K."/>
            <person name="Otani M."/>
            <person name="Fukuda T."/>
            <person name="Manabe T."/>
            <person name="Gomi K."/>
            <person name="Tabuchi M."/>
            <person name="Akimitsu K."/>
            <person name="Kataoka I."/>
        </authorList>
    </citation>
    <scope>NUCLEOTIDE SEQUENCE [LARGE SCALE GENOMIC DNA]</scope>
    <source>
        <strain evidence="15">cv. Fuchu</strain>
    </source>
</reference>
<evidence type="ECO:0000259" key="13">
    <source>
        <dbReference type="Pfam" id="PF24626"/>
    </source>
</evidence>
<keyword evidence="8" id="KW-0808">Transferase</keyword>
<dbReference type="PANTHER" id="PTHR37984:SF5">
    <property type="entry name" value="PROTEIN NYNRIN-LIKE"/>
    <property type="match status" value="1"/>
</dbReference>
<accession>A0A7J0DGS2</accession>
<dbReference type="GO" id="GO:0006310">
    <property type="term" value="P:DNA recombination"/>
    <property type="evidence" value="ECO:0007669"/>
    <property type="project" value="UniProtKB-KW"/>
</dbReference>
<feature type="region of interest" description="Disordered" evidence="11">
    <location>
        <begin position="208"/>
        <end position="245"/>
    </location>
</feature>
<dbReference type="GO" id="GO:0046872">
    <property type="term" value="F:metal ion binding"/>
    <property type="evidence" value="ECO:0007669"/>
    <property type="project" value="UniProtKB-KW"/>
</dbReference>
<evidence type="ECO:0000256" key="1">
    <source>
        <dbReference type="ARBA" id="ARBA00022670"/>
    </source>
</evidence>
<dbReference type="EMBL" id="BJWL01000220">
    <property type="protein sequence ID" value="GFS34996.1"/>
    <property type="molecule type" value="Genomic_DNA"/>
</dbReference>
<dbReference type="Gene3D" id="1.10.340.70">
    <property type="match status" value="1"/>
</dbReference>
<dbReference type="GO" id="GO:0003887">
    <property type="term" value="F:DNA-directed DNA polymerase activity"/>
    <property type="evidence" value="ECO:0007669"/>
    <property type="project" value="UniProtKB-KW"/>
</dbReference>
<organism evidence="14 15">
    <name type="scientific">Actinidia rufa</name>
    <dbReference type="NCBI Taxonomy" id="165716"/>
    <lineage>
        <taxon>Eukaryota</taxon>
        <taxon>Viridiplantae</taxon>
        <taxon>Streptophyta</taxon>
        <taxon>Embryophyta</taxon>
        <taxon>Tracheophyta</taxon>
        <taxon>Spermatophyta</taxon>
        <taxon>Magnoliopsida</taxon>
        <taxon>eudicotyledons</taxon>
        <taxon>Gunneridae</taxon>
        <taxon>Pentapetalae</taxon>
        <taxon>asterids</taxon>
        <taxon>Ericales</taxon>
        <taxon>Actinidiaceae</taxon>
        <taxon>Actinidia</taxon>
    </lineage>
</organism>
<evidence type="ECO:0008006" key="16">
    <source>
        <dbReference type="Google" id="ProtNLM"/>
    </source>
</evidence>
<evidence type="ECO:0000259" key="12">
    <source>
        <dbReference type="Pfam" id="PF17921"/>
    </source>
</evidence>
<keyword evidence="8" id="KW-0548">Nucleotidyltransferase</keyword>
<evidence type="ECO:0000256" key="9">
    <source>
        <dbReference type="ARBA" id="ARBA00023125"/>
    </source>
</evidence>
<feature type="compositionally biased region" description="Acidic residues" evidence="11">
    <location>
        <begin position="212"/>
        <end position="222"/>
    </location>
</feature>
<dbReference type="GO" id="GO:0003677">
    <property type="term" value="F:DNA binding"/>
    <property type="evidence" value="ECO:0007669"/>
    <property type="project" value="UniProtKB-KW"/>
</dbReference>
<dbReference type="Pfam" id="PF17921">
    <property type="entry name" value="Integrase_H2C2"/>
    <property type="match status" value="1"/>
</dbReference>
<comment type="caution">
    <text evidence="14">The sequence shown here is derived from an EMBL/GenBank/DDBJ whole genome shotgun (WGS) entry which is preliminary data.</text>
</comment>
<evidence type="ECO:0000256" key="8">
    <source>
        <dbReference type="ARBA" id="ARBA00022932"/>
    </source>
</evidence>
<dbReference type="Pfam" id="PF24626">
    <property type="entry name" value="SH3_Tf2-1"/>
    <property type="match status" value="1"/>
</dbReference>
<feature type="domain" description="Tf2-1-like SH3-like" evidence="13">
    <location>
        <begin position="155"/>
        <end position="208"/>
    </location>
</feature>
<evidence type="ECO:0000313" key="14">
    <source>
        <dbReference type="EMBL" id="GFS34996.1"/>
    </source>
</evidence>
<evidence type="ECO:0000256" key="7">
    <source>
        <dbReference type="ARBA" id="ARBA00022918"/>
    </source>
</evidence>
<dbReference type="InterPro" id="IPR050951">
    <property type="entry name" value="Retrovirus_Pol_polyprotein"/>
</dbReference>
<keyword evidence="5" id="KW-0460">Magnesium</keyword>
<evidence type="ECO:0000256" key="2">
    <source>
        <dbReference type="ARBA" id="ARBA00022723"/>
    </source>
</evidence>
<keyword evidence="15" id="KW-1185">Reference proteome</keyword>
<sequence length="259" mass="30178">MRGGQRIYSSSHFPSSISPEFRIEWLMLSIAVLAYSPPYVPSLRLKIIKKLHDEGHMGRDKTFQLVADSYYWPSMRRNLLRCLVEENLKSWDQKLYQAEFAFNRSMNRNSGFSPFFASYAFQPRAPINLAPILDLKGVHRKAEDFISDLQDVHKQDRYLAHEYSKLATRKVGPYEIIEKINPNAYRLKLPSHINTSDVFNVKHLMPYRGDSSEEEEEEEEEELNSRANSFQLGEEDADSKAEDYLETRGSRYARVADKL</sequence>
<dbReference type="GO" id="GO:0004190">
    <property type="term" value="F:aspartic-type endopeptidase activity"/>
    <property type="evidence" value="ECO:0007669"/>
    <property type="project" value="UniProtKB-KW"/>
</dbReference>
<keyword evidence="8" id="KW-0239">DNA-directed DNA polymerase</keyword>
<keyword evidence="7" id="KW-0695">RNA-directed DNA polymerase</keyword>
<proteinExistence type="predicted"/>
<evidence type="ECO:0000256" key="4">
    <source>
        <dbReference type="ARBA" id="ARBA00022801"/>
    </source>
</evidence>
<protein>
    <recommendedName>
        <fullName evidence="16">Integrase zinc-binding domain-containing protein</fullName>
    </recommendedName>
</protein>
<dbReference type="GO" id="GO:0006508">
    <property type="term" value="P:proteolysis"/>
    <property type="evidence" value="ECO:0007669"/>
    <property type="project" value="UniProtKB-KW"/>
</dbReference>
<evidence type="ECO:0000256" key="6">
    <source>
        <dbReference type="ARBA" id="ARBA00022908"/>
    </source>
</evidence>
<keyword evidence="2" id="KW-0479">Metal-binding</keyword>